<dbReference type="GO" id="GO:0042910">
    <property type="term" value="F:xenobiotic transmembrane transporter activity"/>
    <property type="evidence" value="ECO:0007669"/>
    <property type="project" value="InterPro"/>
</dbReference>
<gene>
    <name evidence="2" type="ORF">MAE02_58800</name>
</gene>
<dbReference type="Proteomes" id="UP000321085">
    <property type="component" value="Unassembled WGS sequence"/>
</dbReference>
<keyword evidence="3" id="KW-1185">Reference proteome</keyword>
<keyword evidence="1" id="KW-0472">Membrane</keyword>
<reference evidence="2 3" key="1">
    <citation type="submission" date="2019-07" db="EMBL/GenBank/DDBJ databases">
        <title>Whole genome shotgun sequence of Microvirga aerophila NBRC 106136.</title>
        <authorList>
            <person name="Hosoyama A."/>
            <person name="Uohara A."/>
            <person name="Ohji S."/>
            <person name="Ichikawa N."/>
        </authorList>
    </citation>
    <scope>NUCLEOTIDE SEQUENCE [LARGE SCALE GENOMIC DNA]</scope>
    <source>
        <strain evidence="2 3">NBRC 106136</strain>
    </source>
</reference>
<evidence type="ECO:0000313" key="2">
    <source>
        <dbReference type="EMBL" id="GEO18184.1"/>
    </source>
</evidence>
<accession>A0A512C1V1</accession>
<dbReference type="GO" id="GO:0016020">
    <property type="term" value="C:membrane"/>
    <property type="evidence" value="ECO:0007669"/>
    <property type="project" value="InterPro"/>
</dbReference>
<proteinExistence type="predicted"/>
<protein>
    <submittedName>
        <fullName evidence="2">Uncharacterized protein</fullName>
    </submittedName>
</protein>
<name>A0A512C1V1_9HYPH</name>
<dbReference type="GO" id="GO:0015297">
    <property type="term" value="F:antiporter activity"/>
    <property type="evidence" value="ECO:0007669"/>
    <property type="project" value="InterPro"/>
</dbReference>
<evidence type="ECO:0000256" key="1">
    <source>
        <dbReference type="SAM" id="Phobius"/>
    </source>
</evidence>
<dbReference type="InterPro" id="IPR002528">
    <property type="entry name" value="MATE_fam"/>
</dbReference>
<keyword evidence="1" id="KW-1133">Transmembrane helix</keyword>
<dbReference type="RefSeq" id="WP_147022882.1">
    <property type="nucleotide sequence ID" value="NZ_BJYU01000163.1"/>
</dbReference>
<dbReference type="AlphaFoldDB" id="A0A512C1V1"/>
<sequence length="133" mass="14035">MSIAAAALWPEAWLRLFDSDPGVIQAGSVYLQVVGPTYGFFGLGLSLYFASQGAGRLLWPLLAGLLRLVLAVGGGWIALRLTGSLVWLFVALSGGLVVYGVVLASVIASGAWFRTRPHKAQVALRAEHGQQGT</sequence>
<organism evidence="2 3">
    <name type="scientific">Microvirga aerophila</name>
    <dbReference type="NCBI Taxonomy" id="670291"/>
    <lineage>
        <taxon>Bacteria</taxon>
        <taxon>Pseudomonadati</taxon>
        <taxon>Pseudomonadota</taxon>
        <taxon>Alphaproteobacteria</taxon>
        <taxon>Hyphomicrobiales</taxon>
        <taxon>Methylobacteriaceae</taxon>
        <taxon>Microvirga</taxon>
    </lineage>
</organism>
<feature type="transmembrane region" description="Helical" evidence="1">
    <location>
        <begin position="57"/>
        <end position="79"/>
    </location>
</feature>
<dbReference type="EMBL" id="BJYU01000163">
    <property type="protein sequence ID" value="GEO18184.1"/>
    <property type="molecule type" value="Genomic_DNA"/>
</dbReference>
<feature type="transmembrane region" description="Helical" evidence="1">
    <location>
        <begin position="85"/>
        <end position="113"/>
    </location>
</feature>
<dbReference type="Pfam" id="PF01554">
    <property type="entry name" value="MatE"/>
    <property type="match status" value="1"/>
</dbReference>
<comment type="caution">
    <text evidence="2">The sequence shown here is derived from an EMBL/GenBank/DDBJ whole genome shotgun (WGS) entry which is preliminary data.</text>
</comment>
<evidence type="ECO:0000313" key="3">
    <source>
        <dbReference type="Proteomes" id="UP000321085"/>
    </source>
</evidence>
<keyword evidence="1" id="KW-0812">Transmembrane</keyword>
<feature type="transmembrane region" description="Helical" evidence="1">
    <location>
        <begin position="29"/>
        <end position="50"/>
    </location>
</feature>